<dbReference type="InterPro" id="IPR050266">
    <property type="entry name" value="AB_hydrolase_sf"/>
</dbReference>
<dbReference type="AlphaFoldDB" id="A0ABD6A4X9"/>
<dbReference type="PANTHER" id="PTHR43798:SF31">
    <property type="entry name" value="AB HYDROLASE SUPERFAMILY PROTEIN YCLE"/>
    <property type="match status" value="1"/>
</dbReference>
<gene>
    <name evidence="3" type="ORF">ACFQPE_01035</name>
</gene>
<dbReference type="RefSeq" id="WP_276305768.1">
    <property type="nucleotide sequence ID" value="NZ_CP119992.1"/>
</dbReference>
<organism evidence="3 4">
    <name type="scientific">Halomarina halobia</name>
    <dbReference type="NCBI Taxonomy" id="3033386"/>
    <lineage>
        <taxon>Archaea</taxon>
        <taxon>Methanobacteriati</taxon>
        <taxon>Methanobacteriota</taxon>
        <taxon>Stenosarchaea group</taxon>
        <taxon>Halobacteria</taxon>
        <taxon>Halobacteriales</taxon>
        <taxon>Natronomonadaceae</taxon>
        <taxon>Halomarina</taxon>
    </lineage>
</organism>
<protein>
    <submittedName>
        <fullName evidence="3">Alpha/beta fold hydrolase</fullName>
    </submittedName>
</protein>
<dbReference type="PANTHER" id="PTHR43798">
    <property type="entry name" value="MONOACYLGLYCEROL LIPASE"/>
    <property type="match status" value="1"/>
</dbReference>
<dbReference type="Pfam" id="PF12697">
    <property type="entry name" value="Abhydrolase_6"/>
    <property type="match status" value="1"/>
</dbReference>
<evidence type="ECO:0000259" key="2">
    <source>
        <dbReference type="Pfam" id="PF12697"/>
    </source>
</evidence>
<name>A0ABD6A4X9_9EURY</name>
<dbReference type="GO" id="GO:0016787">
    <property type="term" value="F:hydrolase activity"/>
    <property type="evidence" value="ECO:0007669"/>
    <property type="project" value="UniProtKB-KW"/>
</dbReference>
<dbReference type="InterPro" id="IPR029058">
    <property type="entry name" value="AB_hydrolase_fold"/>
</dbReference>
<evidence type="ECO:0000313" key="3">
    <source>
        <dbReference type="EMBL" id="MFC7315381.1"/>
    </source>
</evidence>
<dbReference type="Proteomes" id="UP001596547">
    <property type="component" value="Unassembled WGS sequence"/>
</dbReference>
<accession>A0ABD6A4X9</accession>
<dbReference type="GeneID" id="79314344"/>
<keyword evidence="1 3" id="KW-0378">Hydrolase</keyword>
<dbReference type="Gene3D" id="3.40.50.1820">
    <property type="entry name" value="alpha/beta hydrolase"/>
    <property type="match status" value="1"/>
</dbReference>
<keyword evidence="4" id="KW-1185">Reference proteome</keyword>
<proteinExistence type="predicted"/>
<comment type="caution">
    <text evidence="3">The sequence shown here is derived from an EMBL/GenBank/DDBJ whole genome shotgun (WGS) entry which is preliminary data.</text>
</comment>
<feature type="domain" description="AB hydrolase-1" evidence="2">
    <location>
        <begin position="24"/>
        <end position="248"/>
    </location>
</feature>
<sequence>METVAHDGRTTSYRRTDFGDGPTVLYVHGSGGNHGVWVRQYGWRGHTGPAVALDLSGHSESDDVTTPPGLETLDAYADDVLAVAREVGADVLAGNSLGGAVVLRVALDRRDDLDLAALVLCGTGAKLGVADPLKDALADDFERAIRTLHGEDMLFHDADDEARAASEAAMRETGRAITERDFLTCDAFDARERLGDLDVPCLAVTGEHDRLTPVAFHEYLAERLPDCDLAVLPDAAHLSMIEESEAWNAALAEFLDGCVEPA</sequence>
<dbReference type="EMBL" id="JBHTBF010000001">
    <property type="protein sequence ID" value="MFC7315381.1"/>
    <property type="molecule type" value="Genomic_DNA"/>
</dbReference>
<dbReference type="SUPFAM" id="SSF53474">
    <property type="entry name" value="alpha/beta-Hydrolases"/>
    <property type="match status" value="1"/>
</dbReference>
<reference evidence="3 4" key="1">
    <citation type="journal article" date="2019" name="Int. J. Syst. Evol. Microbiol.">
        <title>The Global Catalogue of Microorganisms (GCM) 10K type strain sequencing project: providing services to taxonomists for standard genome sequencing and annotation.</title>
        <authorList>
            <consortium name="The Broad Institute Genomics Platform"/>
            <consortium name="The Broad Institute Genome Sequencing Center for Infectious Disease"/>
            <person name="Wu L."/>
            <person name="Ma J."/>
        </authorList>
    </citation>
    <scope>NUCLEOTIDE SEQUENCE [LARGE SCALE GENOMIC DNA]</scope>
    <source>
        <strain evidence="3 4">PSR21</strain>
    </source>
</reference>
<dbReference type="PRINTS" id="PR00111">
    <property type="entry name" value="ABHYDROLASE"/>
</dbReference>
<evidence type="ECO:0000256" key="1">
    <source>
        <dbReference type="ARBA" id="ARBA00022801"/>
    </source>
</evidence>
<dbReference type="InterPro" id="IPR000073">
    <property type="entry name" value="AB_hydrolase_1"/>
</dbReference>
<evidence type="ECO:0000313" key="4">
    <source>
        <dbReference type="Proteomes" id="UP001596547"/>
    </source>
</evidence>